<gene>
    <name evidence="1" type="ORF">NHP190003_06220</name>
</gene>
<protein>
    <recommendedName>
        <fullName evidence="3">Tetratricopeptide repeat protein</fullName>
    </recommendedName>
</protein>
<sequence>MEQAIALAGVYELQGRVLEALQIYKSILKSDPHHKQALQSHKRLSALEQKVPQKPAPAKPKSVVHLSQYAPLQRFQIQNMQSLFIQATSLAELATIEQWLLKWN</sequence>
<name>A0ABM7S9W2_9HELI</name>
<organism evidence="1 2">
    <name type="scientific">Helicobacter gastrocanis</name>
    <dbReference type="NCBI Taxonomy" id="2849641"/>
    <lineage>
        <taxon>Bacteria</taxon>
        <taxon>Pseudomonadati</taxon>
        <taxon>Campylobacterota</taxon>
        <taxon>Epsilonproteobacteria</taxon>
        <taxon>Campylobacterales</taxon>
        <taxon>Helicobacteraceae</taxon>
        <taxon>Helicobacter</taxon>
    </lineage>
</organism>
<dbReference type="InterPro" id="IPR011990">
    <property type="entry name" value="TPR-like_helical_dom_sf"/>
</dbReference>
<dbReference type="Gene3D" id="1.25.40.10">
    <property type="entry name" value="Tetratricopeptide repeat domain"/>
    <property type="match status" value="1"/>
</dbReference>
<reference evidence="1 2" key="1">
    <citation type="submission" date="2021-07" db="EMBL/GenBank/DDBJ databases">
        <title>Novel Helicobacter sp. Isolated from a dog.</title>
        <authorList>
            <person name="Rimbara E."/>
            <person name="Suzuki M."/>
        </authorList>
    </citation>
    <scope>NUCLEOTIDE SEQUENCE [LARGE SCALE GENOMIC DNA]</scope>
    <source>
        <strain evidence="2">NHP19-003</strain>
    </source>
</reference>
<accession>A0ABM7S9W2</accession>
<evidence type="ECO:0000313" key="1">
    <source>
        <dbReference type="EMBL" id="BCZ17340.1"/>
    </source>
</evidence>
<keyword evidence="2" id="KW-1185">Reference proteome</keyword>
<dbReference type="Proteomes" id="UP000826775">
    <property type="component" value="Chromosome"/>
</dbReference>
<evidence type="ECO:0008006" key="3">
    <source>
        <dbReference type="Google" id="ProtNLM"/>
    </source>
</evidence>
<dbReference type="RefSeq" id="WP_221280550.1">
    <property type="nucleotide sequence ID" value="NZ_AP024814.1"/>
</dbReference>
<evidence type="ECO:0000313" key="2">
    <source>
        <dbReference type="Proteomes" id="UP000826775"/>
    </source>
</evidence>
<dbReference type="EMBL" id="AP024814">
    <property type="protein sequence ID" value="BCZ17340.1"/>
    <property type="molecule type" value="Genomic_DNA"/>
</dbReference>
<proteinExistence type="predicted"/>